<comment type="subcellular location">
    <subcellularLocation>
        <location evidence="6">Cell membrane</location>
        <topology evidence="6">Multi-pass membrane protein</topology>
    </subcellularLocation>
    <subcellularLocation>
        <location evidence="1">Membrane</location>
        <topology evidence="1">Multi-pass membrane protein</topology>
    </subcellularLocation>
</comment>
<feature type="transmembrane region" description="Helical" evidence="8">
    <location>
        <begin position="195"/>
        <end position="223"/>
    </location>
</feature>
<dbReference type="GO" id="GO:0010043">
    <property type="term" value="P:response to zinc ion"/>
    <property type="evidence" value="ECO:0007669"/>
    <property type="project" value="TreeGrafter"/>
</dbReference>
<evidence type="ECO:0000313" key="10">
    <source>
        <dbReference type="Proteomes" id="UP000214720"/>
    </source>
</evidence>
<keyword evidence="5 8" id="KW-0472">Membrane</keyword>
<dbReference type="GO" id="GO:0043190">
    <property type="term" value="C:ATP-binding cassette (ABC) transporter complex"/>
    <property type="evidence" value="ECO:0007669"/>
    <property type="project" value="InterPro"/>
</dbReference>
<reference evidence="10" key="1">
    <citation type="submission" date="2017-01" db="EMBL/GenBank/DDBJ databases">
        <title>Genome Analysis of Deinococcus marmoris KOPRI26562.</title>
        <authorList>
            <person name="Kim J.H."/>
            <person name="Oh H.-M."/>
        </authorList>
    </citation>
    <scope>NUCLEOTIDE SEQUENCE [LARGE SCALE GENOMIC DNA]</scope>
    <source>
        <strain evidence="10">PAMC 26633</strain>
    </source>
</reference>
<evidence type="ECO:0000256" key="8">
    <source>
        <dbReference type="SAM" id="Phobius"/>
    </source>
</evidence>
<dbReference type="RefSeq" id="WP_089160997.1">
    <property type="nucleotide sequence ID" value="NZ_MTHB01000078.1"/>
</dbReference>
<comment type="caution">
    <text evidence="9">The sequence shown here is derived from an EMBL/GenBank/DDBJ whole genome shotgun (WGS) entry which is preliminary data.</text>
</comment>
<feature type="region of interest" description="Disordered" evidence="7">
    <location>
        <begin position="295"/>
        <end position="322"/>
    </location>
</feature>
<dbReference type="InterPro" id="IPR037294">
    <property type="entry name" value="ABC_BtuC-like"/>
</dbReference>
<proteinExistence type="inferred from homology"/>
<dbReference type="EMBL" id="MTHB01000078">
    <property type="protein sequence ID" value="OXC78054.1"/>
    <property type="molecule type" value="Genomic_DNA"/>
</dbReference>
<evidence type="ECO:0000313" key="9">
    <source>
        <dbReference type="EMBL" id="OXC78054.1"/>
    </source>
</evidence>
<keyword evidence="4 8" id="KW-1133">Transmembrane helix</keyword>
<feature type="transmembrane region" description="Helical" evidence="8">
    <location>
        <begin position="269"/>
        <end position="286"/>
    </location>
</feature>
<dbReference type="InterPro" id="IPR001626">
    <property type="entry name" value="ABC_TroCD"/>
</dbReference>
<keyword evidence="3 6" id="KW-0812">Transmembrane</keyword>
<evidence type="ECO:0000256" key="2">
    <source>
        <dbReference type="ARBA" id="ARBA00008034"/>
    </source>
</evidence>
<protein>
    <submittedName>
        <fullName evidence="9">Zinc ABC transporter, inner membrane permease protein ZnuB</fullName>
    </submittedName>
</protein>
<sequence>MTSSAASILAAIVNTIFQPGFFENEPVYTALVVGGGAAIVSAIVGVFTVMRGQSFAGHALSDVSSAGGAASFLLGINPLIGFLTMGLLAAGAMEMVHVRNVRERDLVTGIVMGAGLGLAALLLYFDVTSHSTTGAAITVMFGSMFAIPEAIIPLALLVGLGALLLVTVIYRPLLLSSIDPELAAVRGIPVRFVSLLHLLMLAMAVALSAIAVGAILSTALLIGPPAIALRLVKRPGQAIVTAVVIGVGSTWAAILLAYDSYYWTPGHGWPVSFFVVTLILIFYIFASGARRGKKAKQAAHTPTPTKSMSSSSGLRGDASNGV</sequence>
<feature type="transmembrane region" description="Helical" evidence="8">
    <location>
        <begin position="70"/>
        <end position="93"/>
    </location>
</feature>
<dbReference type="PANTHER" id="PTHR30477:SF13">
    <property type="entry name" value="IRON TRANSPORT SYSTEM MEMBRANE PROTEIN HI_0360-RELATED"/>
    <property type="match status" value="1"/>
</dbReference>
<gene>
    <name evidence="9" type="ORF">BSU04_13830</name>
</gene>
<dbReference type="AlphaFoldDB" id="A0A226X3P3"/>
<feature type="transmembrane region" description="Helical" evidence="8">
    <location>
        <begin position="27"/>
        <end position="50"/>
    </location>
</feature>
<dbReference type="SUPFAM" id="SSF81345">
    <property type="entry name" value="ABC transporter involved in vitamin B12 uptake, BtuC"/>
    <property type="match status" value="1"/>
</dbReference>
<keyword evidence="6" id="KW-0813">Transport</keyword>
<comment type="similarity">
    <text evidence="2 6">Belongs to the ABC-3 integral membrane protein family.</text>
</comment>
<evidence type="ECO:0000256" key="6">
    <source>
        <dbReference type="RuleBase" id="RU003943"/>
    </source>
</evidence>
<dbReference type="OrthoDB" id="2375762at2"/>
<feature type="transmembrane region" description="Helical" evidence="8">
    <location>
        <begin position="105"/>
        <end position="125"/>
    </location>
</feature>
<dbReference type="PANTHER" id="PTHR30477">
    <property type="entry name" value="ABC-TRANSPORTER METAL-BINDING PROTEIN"/>
    <property type="match status" value="1"/>
</dbReference>
<accession>A0A226X3P3</accession>
<dbReference type="Proteomes" id="UP000214720">
    <property type="component" value="Unassembled WGS sequence"/>
</dbReference>
<dbReference type="GO" id="GO:0055085">
    <property type="term" value="P:transmembrane transport"/>
    <property type="evidence" value="ECO:0007669"/>
    <property type="project" value="InterPro"/>
</dbReference>
<evidence type="ECO:0000256" key="3">
    <source>
        <dbReference type="ARBA" id="ARBA00022692"/>
    </source>
</evidence>
<evidence type="ECO:0000256" key="4">
    <source>
        <dbReference type="ARBA" id="ARBA00022989"/>
    </source>
</evidence>
<evidence type="ECO:0000256" key="5">
    <source>
        <dbReference type="ARBA" id="ARBA00023136"/>
    </source>
</evidence>
<evidence type="ECO:0000256" key="7">
    <source>
        <dbReference type="SAM" id="MobiDB-lite"/>
    </source>
</evidence>
<organism evidence="9 10">
    <name type="scientific">Caballeronia sordidicola</name>
    <name type="common">Burkholderia sordidicola</name>
    <dbReference type="NCBI Taxonomy" id="196367"/>
    <lineage>
        <taxon>Bacteria</taxon>
        <taxon>Pseudomonadati</taxon>
        <taxon>Pseudomonadota</taxon>
        <taxon>Betaproteobacteria</taxon>
        <taxon>Burkholderiales</taxon>
        <taxon>Burkholderiaceae</taxon>
        <taxon>Caballeronia</taxon>
    </lineage>
</organism>
<feature type="transmembrane region" description="Helical" evidence="8">
    <location>
        <begin position="154"/>
        <end position="175"/>
    </location>
</feature>
<dbReference type="Pfam" id="PF00950">
    <property type="entry name" value="ABC-3"/>
    <property type="match status" value="1"/>
</dbReference>
<feature type="transmembrane region" description="Helical" evidence="8">
    <location>
        <begin position="235"/>
        <end position="257"/>
    </location>
</feature>
<evidence type="ECO:0000256" key="1">
    <source>
        <dbReference type="ARBA" id="ARBA00004141"/>
    </source>
</evidence>
<name>A0A226X3P3_CABSO</name>
<dbReference type="Gene3D" id="1.10.3470.10">
    <property type="entry name" value="ABC transporter involved in vitamin B12 uptake, BtuC"/>
    <property type="match status" value="1"/>
</dbReference>